<organism evidence="15 16">
    <name type="scientific">Acipenser ruthenus</name>
    <name type="common">Sterlet sturgeon</name>
    <dbReference type="NCBI Taxonomy" id="7906"/>
    <lineage>
        <taxon>Eukaryota</taxon>
        <taxon>Metazoa</taxon>
        <taxon>Chordata</taxon>
        <taxon>Craniata</taxon>
        <taxon>Vertebrata</taxon>
        <taxon>Euteleostomi</taxon>
        <taxon>Actinopterygii</taxon>
        <taxon>Chondrostei</taxon>
        <taxon>Acipenseriformes</taxon>
        <taxon>Acipenseridae</taxon>
        <taxon>Acipenser</taxon>
    </lineage>
</organism>
<evidence type="ECO:0000256" key="9">
    <source>
        <dbReference type="ARBA" id="ARBA00023136"/>
    </source>
</evidence>
<dbReference type="CDD" id="cd00063">
    <property type="entry name" value="FN3"/>
    <property type="match status" value="5"/>
</dbReference>
<dbReference type="InterPro" id="IPR002641">
    <property type="entry name" value="PNPLA_dom"/>
</dbReference>
<dbReference type="SUPFAM" id="SSF49265">
    <property type="entry name" value="Fibronectin type III"/>
    <property type="match status" value="3"/>
</dbReference>
<evidence type="ECO:0000256" key="12">
    <source>
        <dbReference type="SAM" id="Phobius"/>
    </source>
</evidence>
<comment type="caution">
    <text evidence="15">The sequence shown here is derived from an EMBL/GenBank/DDBJ whole genome shotgun (WGS) entry which is preliminary data.</text>
</comment>
<keyword evidence="4 10" id="KW-0378">Hydrolase</keyword>
<evidence type="ECO:0000256" key="1">
    <source>
        <dbReference type="ARBA" id="ARBA00004167"/>
    </source>
</evidence>
<evidence type="ECO:0000259" key="13">
    <source>
        <dbReference type="PROSITE" id="PS50853"/>
    </source>
</evidence>
<keyword evidence="8 10" id="KW-0443">Lipid metabolism</keyword>
<dbReference type="Gene3D" id="2.60.40.10">
    <property type="entry name" value="Immunoglobulins"/>
    <property type="match status" value="5"/>
</dbReference>
<dbReference type="InterPro" id="IPR036116">
    <property type="entry name" value="FN3_sf"/>
</dbReference>
<feature type="transmembrane region" description="Helical" evidence="12">
    <location>
        <begin position="1105"/>
        <end position="1126"/>
    </location>
</feature>
<sequence length="1239" mass="137142">MSRIKNTLDSVSKAVSSTHTERLLKIVRLKPSASAARKEIEPIVQFKCDDSDKRASVAADPKPNKLENEKQPLEKPILAHGNSASTISIAKKTSRDSSGAKGTKPDLFHPSYFTTNFGETYNFVATHVNVYFGGKTDMDQVKPDKKDDTTKSPNSAVSSESTPGASVPTSPKKGIAQAFMGSYLGTLVPRFRSESQSIAEAKHTLQSAVEETANKGETVTVKEPKTSDDKAKRLSLQREKIIARVSVDNRTRALVQALQRASDVKVYISRVEELSYHLLEFPETKGVAVKEKVIPCLLRLRQASDETLQDAVREALSLVGYIDPVKGRGIRVLSIDGGGTRGLVALQTLHKLEELTGKPIYQLFDYICGVSTGAILGFMLGLFQIPLAECEDLYRRLGSDVFKQNVIVGTVKMGWSHAFYDSEIWETILKERIGSDLMIETARNAKCPKVAAVSTIVNRGTPLKAYVFRNYNLPPGVKSHYLGGCHHKLWQALRASSAAPGYFQEFVLGNDLHQDGGLLINNPSALAIHECKCLWPNTPVQCLVSLGTGRYESEGKNNATYTSLKTKLTNVISSATDTEDRPDPSTDLELTDERERSIHLTWTPGFDHNSIIQKYIVEYEDGLHEPGVWHYLTEVPGTKTNAHLKLSPHVLYSFRVVSVNEVGRSQPSYPSRQYQTAPAAPDENPSKVEGAGNEPDNLVITWETLTGIQSNGPGLQYKVHWRQKDVDDDWTSVTVANVSKYIVSGTQTFVPYEIKVQALNDLGIAPEPSAVVGYSGEDLPMAAPGNVRVRVENSTLAEVQWEPVSPKSVRGHQKGYKIYYWKERSVFKRSRRHVEKKILTFSGDKTHGKLPGLEPFSLYKLNVRVFNGKGEGPPSPDEQFETPEGVPSAPAFLKILNPMLDSLTLEWGAPSHRNGLLTGYTLEYQPINNTHELGPLVKIIIPANETNWTLKNLNYSTRYKFYFHAQTSKGPGNIITEEAVTIMDEARINQPAVDADKVRPVGPVFGNINTTASEDFANISWEYWGPDMSFYIEYMVEDSKEDWKKEFVNGTQSFFVIKGLMPGTTYKVRVVAKGHSDEPVQSTEEVFKTDPAMASRQVDIATQGWFIGLMCAIALLILVLLIFCFVKRNKGGKYPVKEKEDAHPDPEIQPMKDDDGTFGEYSDTEDHKPLKGSRTPSNGTVKKEDSDDSLVDYGEGGDGQFNEDGSFIGQYSGKKEKETAEGNESSEAPSPVNAMNSFV</sequence>
<feature type="region of interest" description="Disordered" evidence="11">
    <location>
        <begin position="1134"/>
        <end position="1239"/>
    </location>
</feature>
<feature type="compositionally biased region" description="Basic and acidic residues" evidence="11">
    <location>
        <begin position="62"/>
        <end position="73"/>
    </location>
</feature>
<feature type="domain" description="Fibronectin type-III" evidence="13">
    <location>
        <begin position="783"/>
        <end position="885"/>
    </location>
</feature>
<dbReference type="SMART" id="SM00060">
    <property type="entry name" value="FN3"/>
    <property type="match status" value="5"/>
</dbReference>
<feature type="region of interest" description="Disordered" evidence="11">
    <location>
        <begin position="664"/>
        <end position="693"/>
    </location>
</feature>
<name>A0A444UA67_ACIRT</name>
<feature type="region of interest" description="Disordered" evidence="11">
    <location>
        <begin position="135"/>
        <end position="172"/>
    </location>
</feature>
<accession>A0A444UA67</accession>
<feature type="compositionally biased region" description="Basic and acidic residues" evidence="11">
    <location>
        <begin position="1135"/>
        <end position="1155"/>
    </location>
</feature>
<evidence type="ECO:0000313" key="15">
    <source>
        <dbReference type="EMBL" id="RXM32058.1"/>
    </source>
</evidence>
<feature type="compositionally biased region" description="Basic and acidic residues" evidence="11">
    <location>
        <begin position="136"/>
        <end position="150"/>
    </location>
</feature>
<dbReference type="PROSITE" id="PS51635">
    <property type="entry name" value="PNPLA"/>
    <property type="match status" value="1"/>
</dbReference>
<feature type="compositionally biased region" description="Polar residues" evidence="11">
    <location>
        <begin position="1222"/>
        <end position="1239"/>
    </location>
</feature>
<feature type="active site" description="Proton acceptor" evidence="10">
    <location>
        <position position="515"/>
    </location>
</feature>
<reference evidence="15 16" key="1">
    <citation type="submission" date="2019-01" db="EMBL/GenBank/DDBJ databases">
        <title>Draft Genome and Complete Hox-Cluster Characterization of the Sterlet Sturgeon (Acipenser ruthenus).</title>
        <authorList>
            <person name="Wei Q."/>
        </authorList>
    </citation>
    <scope>NUCLEOTIDE SEQUENCE [LARGE SCALE GENOMIC DNA]</scope>
    <source>
        <strain evidence="15">WHYD16114868_AA</strain>
        <tissue evidence="15">Blood</tissue>
    </source>
</reference>
<dbReference type="Pfam" id="PF13882">
    <property type="entry name" value="Bravo_FIGEY"/>
    <property type="match status" value="1"/>
</dbReference>
<evidence type="ECO:0000256" key="11">
    <source>
        <dbReference type="SAM" id="MobiDB-lite"/>
    </source>
</evidence>
<dbReference type="GO" id="GO:0016042">
    <property type="term" value="P:lipid catabolic process"/>
    <property type="evidence" value="ECO:0007669"/>
    <property type="project" value="UniProtKB-UniRule"/>
</dbReference>
<keyword evidence="7 12" id="KW-1133">Transmembrane helix</keyword>
<keyword evidence="5" id="KW-0130">Cell adhesion</keyword>
<feature type="compositionally biased region" description="Polar residues" evidence="11">
    <location>
        <begin position="664"/>
        <end position="676"/>
    </location>
</feature>
<keyword evidence="3 12" id="KW-0812">Transmembrane</keyword>
<dbReference type="FunFam" id="2.60.40.10:FF:000100">
    <property type="entry name" value="Neuronal cell adhesion molecule a"/>
    <property type="match status" value="1"/>
</dbReference>
<dbReference type="Pfam" id="PF00041">
    <property type="entry name" value="fn3"/>
    <property type="match status" value="4"/>
</dbReference>
<keyword evidence="6 10" id="KW-0442">Lipid degradation</keyword>
<feature type="domain" description="PNPLA" evidence="14">
    <location>
        <begin position="333"/>
        <end position="528"/>
    </location>
</feature>
<dbReference type="GO" id="GO:0047499">
    <property type="term" value="F:calcium-independent phospholipase A2 activity"/>
    <property type="evidence" value="ECO:0007669"/>
    <property type="project" value="TreeGrafter"/>
</dbReference>
<dbReference type="InterPro" id="IPR016035">
    <property type="entry name" value="Acyl_Trfase/lysoPLipase"/>
</dbReference>
<evidence type="ECO:0000256" key="8">
    <source>
        <dbReference type="ARBA" id="ARBA00023098"/>
    </source>
</evidence>
<evidence type="ECO:0000256" key="3">
    <source>
        <dbReference type="ARBA" id="ARBA00022692"/>
    </source>
</evidence>
<comment type="similarity">
    <text evidence="2">Belongs to the immunoglobulin superfamily. L1/neurofascin/NgCAM family.</text>
</comment>
<evidence type="ECO:0000256" key="7">
    <source>
        <dbReference type="ARBA" id="ARBA00022989"/>
    </source>
</evidence>
<dbReference type="CDD" id="cd07211">
    <property type="entry name" value="Pat_PNPLA8"/>
    <property type="match status" value="1"/>
</dbReference>
<dbReference type="SUPFAM" id="SSF52151">
    <property type="entry name" value="FabD/lysophospholipase-like"/>
    <property type="match status" value="1"/>
</dbReference>
<keyword evidence="16" id="KW-1185">Reference proteome</keyword>
<feature type="short sequence motif" description="DGA/G" evidence="10">
    <location>
        <begin position="515"/>
        <end position="517"/>
    </location>
</feature>
<dbReference type="InterPro" id="IPR003961">
    <property type="entry name" value="FN3_dom"/>
</dbReference>
<dbReference type="FunFam" id="2.60.40.10:FF:000057">
    <property type="entry name" value="neural cell adhesion molecule L1"/>
    <property type="match status" value="1"/>
</dbReference>
<dbReference type="InterPro" id="IPR026966">
    <property type="entry name" value="Neurofascin/L1/NrCAM_C"/>
</dbReference>
<dbReference type="Pfam" id="PF01734">
    <property type="entry name" value="Patatin"/>
    <property type="match status" value="1"/>
</dbReference>
<evidence type="ECO:0000259" key="14">
    <source>
        <dbReference type="PROSITE" id="PS51635"/>
    </source>
</evidence>
<dbReference type="Proteomes" id="UP000289886">
    <property type="component" value="Unassembled WGS sequence"/>
</dbReference>
<comment type="subcellular location">
    <subcellularLocation>
        <location evidence="1">Membrane</location>
        <topology evidence="1">Single-pass membrane protein</topology>
    </subcellularLocation>
</comment>
<dbReference type="PANTHER" id="PTHR24185:SF1">
    <property type="entry name" value="CALCIUM-INDEPENDENT PHOSPHOLIPASE A2-GAMMA"/>
    <property type="match status" value="1"/>
</dbReference>
<dbReference type="FunFam" id="2.60.40.10:FF:000363">
    <property type="entry name" value="neurofascin isoform X1"/>
    <property type="match status" value="1"/>
</dbReference>
<protein>
    <submittedName>
        <fullName evidence="15">Neuronal cell adhesion molecule</fullName>
    </submittedName>
</protein>
<dbReference type="GO" id="GO:0007155">
    <property type="term" value="P:cell adhesion"/>
    <property type="evidence" value="ECO:0007669"/>
    <property type="project" value="UniProtKB-KW"/>
</dbReference>
<evidence type="ECO:0000256" key="10">
    <source>
        <dbReference type="PROSITE-ProRule" id="PRU01161"/>
    </source>
</evidence>
<evidence type="ECO:0000256" key="2">
    <source>
        <dbReference type="ARBA" id="ARBA00008588"/>
    </source>
</evidence>
<dbReference type="PROSITE" id="PS50853">
    <property type="entry name" value="FN3"/>
    <property type="match status" value="5"/>
</dbReference>
<feature type="domain" description="Fibronectin type-III" evidence="13">
    <location>
        <begin position="681"/>
        <end position="778"/>
    </location>
</feature>
<dbReference type="EMBL" id="SCEB01214961">
    <property type="protein sequence ID" value="RXM32058.1"/>
    <property type="molecule type" value="Genomic_DNA"/>
</dbReference>
<dbReference type="InterPro" id="IPR013783">
    <property type="entry name" value="Ig-like_fold"/>
</dbReference>
<evidence type="ECO:0000313" key="16">
    <source>
        <dbReference type="Proteomes" id="UP000289886"/>
    </source>
</evidence>
<evidence type="ECO:0000256" key="6">
    <source>
        <dbReference type="ARBA" id="ARBA00022963"/>
    </source>
</evidence>
<proteinExistence type="inferred from homology"/>
<dbReference type="Gene3D" id="3.40.1090.10">
    <property type="entry name" value="Cytosolic phospholipase A2 catalytic domain"/>
    <property type="match status" value="1"/>
</dbReference>
<dbReference type="FunFam" id="2.60.40.10:FF:000332">
    <property type="entry name" value="neuronal cell adhesion molecule isoform X2"/>
    <property type="match status" value="1"/>
</dbReference>
<dbReference type="GO" id="GO:0016020">
    <property type="term" value="C:membrane"/>
    <property type="evidence" value="ECO:0007669"/>
    <property type="project" value="UniProtKB-SubCell"/>
</dbReference>
<gene>
    <name evidence="15" type="ORF">EOD39_6422</name>
</gene>
<feature type="domain" description="Fibronectin type-III" evidence="13">
    <location>
        <begin position="584"/>
        <end position="679"/>
    </location>
</feature>
<feature type="domain" description="Fibronectin type-III" evidence="13">
    <location>
        <begin position="999"/>
        <end position="1092"/>
    </location>
</feature>
<feature type="compositionally biased region" description="Polar residues" evidence="11">
    <location>
        <begin position="152"/>
        <end position="169"/>
    </location>
</feature>
<feature type="region of interest" description="Disordered" evidence="11">
    <location>
        <begin position="51"/>
        <end position="105"/>
    </location>
</feature>
<evidence type="ECO:0000256" key="4">
    <source>
        <dbReference type="ARBA" id="ARBA00022801"/>
    </source>
</evidence>
<feature type="short sequence motif" description="GXGXXG" evidence="10">
    <location>
        <begin position="337"/>
        <end position="342"/>
    </location>
</feature>
<dbReference type="AlphaFoldDB" id="A0A444UA67"/>
<dbReference type="GO" id="GO:0019369">
    <property type="term" value="P:arachidonate metabolic process"/>
    <property type="evidence" value="ECO:0007669"/>
    <property type="project" value="TreeGrafter"/>
</dbReference>
<evidence type="ECO:0000256" key="5">
    <source>
        <dbReference type="ARBA" id="ARBA00022889"/>
    </source>
</evidence>
<dbReference type="PANTHER" id="PTHR24185">
    <property type="entry name" value="CALCIUM-INDEPENDENT PHOSPHOLIPASE A2-GAMMA"/>
    <property type="match status" value="1"/>
</dbReference>
<feature type="short sequence motif" description="GXSXG" evidence="10">
    <location>
        <begin position="369"/>
        <end position="373"/>
    </location>
</feature>
<keyword evidence="9 12" id="KW-0472">Membrane</keyword>
<feature type="domain" description="Fibronectin type-III" evidence="13">
    <location>
        <begin position="889"/>
        <end position="985"/>
    </location>
</feature>
<feature type="active site" description="Nucleophile" evidence="10">
    <location>
        <position position="371"/>
    </location>
</feature>
<dbReference type="InterPro" id="IPR045217">
    <property type="entry name" value="PNPLA8-like"/>
</dbReference>